<evidence type="ECO:0000313" key="3">
    <source>
        <dbReference type="Proteomes" id="UP000244005"/>
    </source>
</evidence>
<keyword evidence="3" id="KW-1185">Reference proteome</keyword>
<evidence type="ECO:0000256" key="1">
    <source>
        <dbReference type="SAM" id="MobiDB-lite"/>
    </source>
</evidence>
<dbReference type="Gramene" id="Mp2g07100.1">
    <property type="protein sequence ID" value="Mp2g07100.1.cds1"/>
    <property type="gene ID" value="Mp2g07100"/>
</dbReference>
<sequence>MTIAKSHFSTNKCNSHRGRRKNYKHMLVRPSSVPAYVLRRTRSIYLDYFKLLTPSISLQDFNYRLCKLLDHHNQMMTLCMSLPEFRDEQREIISHHYQLLASTMCVLSYVNSTSLP</sequence>
<gene>
    <name evidence="2" type="ORF">MARPO_0021s0163</name>
</gene>
<accession>A0A2R6XE01</accession>
<protein>
    <submittedName>
        <fullName evidence="2">Uncharacterized protein</fullName>
    </submittedName>
</protein>
<dbReference type="Proteomes" id="UP000244005">
    <property type="component" value="Unassembled WGS sequence"/>
</dbReference>
<feature type="region of interest" description="Disordered" evidence="1">
    <location>
        <begin position="1"/>
        <end position="20"/>
    </location>
</feature>
<name>A0A2R6XE01_MARPO</name>
<organism evidence="2 3">
    <name type="scientific">Marchantia polymorpha</name>
    <name type="common">Common liverwort</name>
    <name type="synonym">Marchantia aquatica</name>
    <dbReference type="NCBI Taxonomy" id="3197"/>
    <lineage>
        <taxon>Eukaryota</taxon>
        <taxon>Viridiplantae</taxon>
        <taxon>Streptophyta</taxon>
        <taxon>Embryophyta</taxon>
        <taxon>Marchantiophyta</taxon>
        <taxon>Marchantiopsida</taxon>
        <taxon>Marchantiidae</taxon>
        <taxon>Marchantiales</taxon>
        <taxon>Marchantiaceae</taxon>
        <taxon>Marchantia</taxon>
    </lineage>
</organism>
<proteinExistence type="predicted"/>
<evidence type="ECO:0000313" key="2">
    <source>
        <dbReference type="EMBL" id="PTQ44323.1"/>
    </source>
</evidence>
<dbReference type="AlphaFoldDB" id="A0A2R6XE01"/>
<reference evidence="3" key="1">
    <citation type="journal article" date="2017" name="Cell">
        <title>Insights into land plant evolution garnered from the Marchantia polymorpha genome.</title>
        <authorList>
            <person name="Bowman J.L."/>
            <person name="Kohchi T."/>
            <person name="Yamato K.T."/>
            <person name="Jenkins J."/>
            <person name="Shu S."/>
            <person name="Ishizaki K."/>
            <person name="Yamaoka S."/>
            <person name="Nishihama R."/>
            <person name="Nakamura Y."/>
            <person name="Berger F."/>
            <person name="Adam C."/>
            <person name="Aki S.S."/>
            <person name="Althoff F."/>
            <person name="Araki T."/>
            <person name="Arteaga-Vazquez M.A."/>
            <person name="Balasubrmanian S."/>
            <person name="Barry K."/>
            <person name="Bauer D."/>
            <person name="Boehm C.R."/>
            <person name="Briginshaw L."/>
            <person name="Caballero-Perez J."/>
            <person name="Catarino B."/>
            <person name="Chen F."/>
            <person name="Chiyoda S."/>
            <person name="Chovatia M."/>
            <person name="Davies K.M."/>
            <person name="Delmans M."/>
            <person name="Demura T."/>
            <person name="Dierschke T."/>
            <person name="Dolan L."/>
            <person name="Dorantes-Acosta A.E."/>
            <person name="Eklund D.M."/>
            <person name="Florent S.N."/>
            <person name="Flores-Sandoval E."/>
            <person name="Fujiyama A."/>
            <person name="Fukuzawa H."/>
            <person name="Galik B."/>
            <person name="Grimanelli D."/>
            <person name="Grimwood J."/>
            <person name="Grossniklaus U."/>
            <person name="Hamada T."/>
            <person name="Haseloff J."/>
            <person name="Hetherington A.J."/>
            <person name="Higo A."/>
            <person name="Hirakawa Y."/>
            <person name="Hundley H.N."/>
            <person name="Ikeda Y."/>
            <person name="Inoue K."/>
            <person name="Inoue S.I."/>
            <person name="Ishida S."/>
            <person name="Jia Q."/>
            <person name="Kakita M."/>
            <person name="Kanazawa T."/>
            <person name="Kawai Y."/>
            <person name="Kawashima T."/>
            <person name="Kennedy M."/>
            <person name="Kinose K."/>
            <person name="Kinoshita T."/>
            <person name="Kohara Y."/>
            <person name="Koide E."/>
            <person name="Komatsu K."/>
            <person name="Kopischke S."/>
            <person name="Kubo M."/>
            <person name="Kyozuka J."/>
            <person name="Lagercrantz U."/>
            <person name="Lin S.S."/>
            <person name="Lindquist E."/>
            <person name="Lipzen A.M."/>
            <person name="Lu C.W."/>
            <person name="De Luna E."/>
            <person name="Martienssen R.A."/>
            <person name="Minamino N."/>
            <person name="Mizutani M."/>
            <person name="Mizutani M."/>
            <person name="Mochizuki N."/>
            <person name="Monte I."/>
            <person name="Mosher R."/>
            <person name="Nagasaki H."/>
            <person name="Nakagami H."/>
            <person name="Naramoto S."/>
            <person name="Nishitani K."/>
            <person name="Ohtani M."/>
            <person name="Okamoto T."/>
            <person name="Okumura M."/>
            <person name="Phillips J."/>
            <person name="Pollak B."/>
            <person name="Reinders A."/>
            <person name="Rovekamp M."/>
            <person name="Sano R."/>
            <person name="Sawa S."/>
            <person name="Schmid M.W."/>
            <person name="Shirakawa M."/>
            <person name="Solano R."/>
            <person name="Spunde A."/>
            <person name="Suetsugu N."/>
            <person name="Sugano S."/>
            <person name="Sugiyama A."/>
            <person name="Sun R."/>
            <person name="Suzuki Y."/>
            <person name="Takenaka M."/>
            <person name="Takezawa D."/>
            <person name="Tomogane H."/>
            <person name="Tsuzuki M."/>
            <person name="Ueda T."/>
            <person name="Umeda M."/>
            <person name="Ward J.M."/>
            <person name="Watanabe Y."/>
            <person name="Yazaki K."/>
            <person name="Yokoyama R."/>
            <person name="Yoshitake Y."/>
            <person name="Yotsui I."/>
            <person name="Zachgo S."/>
            <person name="Schmutz J."/>
        </authorList>
    </citation>
    <scope>NUCLEOTIDE SEQUENCE [LARGE SCALE GENOMIC DNA]</scope>
    <source>
        <strain evidence="3">Tak-1</strain>
    </source>
</reference>
<dbReference type="OrthoDB" id="10277152at2759"/>
<dbReference type="EMBL" id="KZ772693">
    <property type="protein sequence ID" value="PTQ44323.1"/>
    <property type="molecule type" value="Genomic_DNA"/>
</dbReference>